<reference evidence="2 3" key="1">
    <citation type="submission" date="2017-09" db="EMBL/GenBank/DDBJ databases">
        <title>Large-scale bioinformatics analysis of Bacillus genomes uncovers conserved roles of natural products in bacterial physiology.</title>
        <authorList>
            <consortium name="Agbiome Team Llc"/>
            <person name="Bleich R.M."/>
            <person name="Grubbs K.J."/>
            <person name="Santa Maria K.C."/>
            <person name="Allen S.E."/>
            <person name="Farag S."/>
            <person name="Shank E.A."/>
            <person name="Bowers A."/>
        </authorList>
    </citation>
    <scope>NUCLEOTIDE SEQUENCE [LARGE SCALE GENOMIC DNA]</scope>
    <source>
        <strain evidence="2 3">AFS094940</strain>
    </source>
</reference>
<sequence>MKRKRHQGKFIAAKVNIHENIFSENVEGLIRLIPHAILKKPEILQGDYRWKITETSEINEDGHTFIYGDLVRSQFESVEVLEGDNLIDYPIPDRAYTSRFVYEPISEVLIFEETSKIRRDDFTKIFEKLIQQSDIQIGEVVISYINKTEDLVKKILALDVLTKIEFEFIHPNFHKKETFRSLADILTEENAKKMKLNLENEKGLNKDGQTINQGLEMISLYGEAKATGYNELPSRSKKHTQKKKKPKLIRIDSRESVHTENMSEKSEGELKQKLRGFLLRVAQKLN</sequence>
<dbReference type="EMBL" id="NVMD01000005">
    <property type="protein sequence ID" value="PED15893.1"/>
    <property type="molecule type" value="Genomic_DNA"/>
</dbReference>
<protein>
    <submittedName>
        <fullName evidence="2">Uncharacterized protein</fullName>
    </submittedName>
</protein>
<dbReference type="Pfam" id="PF15931">
    <property type="entry name" value="DUF4747"/>
    <property type="match status" value="1"/>
</dbReference>
<comment type="caution">
    <text evidence="2">The sequence shown here is derived from an EMBL/GenBank/DDBJ whole genome shotgun (WGS) entry which is preliminary data.</text>
</comment>
<dbReference type="Proteomes" id="UP000220127">
    <property type="component" value="Unassembled WGS sequence"/>
</dbReference>
<evidence type="ECO:0000313" key="3">
    <source>
        <dbReference type="Proteomes" id="UP000220127"/>
    </source>
</evidence>
<dbReference type="InterPro" id="IPR031832">
    <property type="entry name" value="DUF4747"/>
</dbReference>
<feature type="compositionally biased region" description="Basic residues" evidence="1">
    <location>
        <begin position="235"/>
        <end position="248"/>
    </location>
</feature>
<evidence type="ECO:0000256" key="1">
    <source>
        <dbReference type="SAM" id="MobiDB-lite"/>
    </source>
</evidence>
<feature type="region of interest" description="Disordered" evidence="1">
    <location>
        <begin position="230"/>
        <end position="269"/>
    </location>
</feature>
<name>A0A9X6U4L6_BACTU</name>
<accession>A0A9X6U4L6</accession>
<proteinExistence type="predicted"/>
<dbReference type="RefSeq" id="WP_097877259.1">
    <property type="nucleotide sequence ID" value="NZ_NVMD01000005.1"/>
</dbReference>
<gene>
    <name evidence="2" type="ORF">CON01_01780</name>
</gene>
<organism evidence="2 3">
    <name type="scientific">Bacillus thuringiensis</name>
    <dbReference type="NCBI Taxonomy" id="1428"/>
    <lineage>
        <taxon>Bacteria</taxon>
        <taxon>Bacillati</taxon>
        <taxon>Bacillota</taxon>
        <taxon>Bacilli</taxon>
        <taxon>Bacillales</taxon>
        <taxon>Bacillaceae</taxon>
        <taxon>Bacillus</taxon>
        <taxon>Bacillus cereus group</taxon>
    </lineage>
</organism>
<evidence type="ECO:0000313" key="2">
    <source>
        <dbReference type="EMBL" id="PED15893.1"/>
    </source>
</evidence>
<dbReference type="AlphaFoldDB" id="A0A9X6U4L6"/>
<feature type="compositionally biased region" description="Basic and acidic residues" evidence="1">
    <location>
        <begin position="249"/>
        <end position="269"/>
    </location>
</feature>